<evidence type="ECO:0000313" key="1">
    <source>
        <dbReference type="EMBL" id="PSI01341.1"/>
    </source>
</evidence>
<organism evidence="1 2">
    <name type="scientific">Synechococcus lacustris str. Tous</name>
    <dbReference type="NCBI Taxonomy" id="1910958"/>
    <lineage>
        <taxon>Bacteria</taxon>
        <taxon>Bacillati</taxon>
        <taxon>Cyanobacteriota</taxon>
        <taxon>Cyanophyceae</taxon>
        <taxon>Synechococcales</taxon>
        <taxon>Synechococcaceae</taxon>
        <taxon>Synechococcus</taxon>
    </lineage>
</organism>
<dbReference type="AlphaFoldDB" id="A0A2P7EDN6"/>
<keyword evidence="2" id="KW-1185">Reference proteome</keyword>
<dbReference type="EMBL" id="PXVC01000037">
    <property type="protein sequence ID" value="PSI01341.1"/>
    <property type="molecule type" value="Genomic_DNA"/>
</dbReference>
<dbReference type="RefSeq" id="WP_106500215.1">
    <property type="nucleotide sequence ID" value="NZ_PXVC01000037.1"/>
</dbReference>
<gene>
    <name evidence="1" type="ORF">C7K08_08555</name>
</gene>
<sequence>MAPLSQAQRLYRLTDLSGGAHPELDDLYDSFETAWQDAQVWWLSTAKNPKEAMAIGVEVSTPSGHWRTLNYQCQPPN</sequence>
<dbReference type="Proteomes" id="UP000240206">
    <property type="component" value="Unassembled WGS sequence"/>
</dbReference>
<comment type="caution">
    <text evidence="1">The sequence shown here is derived from an EMBL/GenBank/DDBJ whole genome shotgun (WGS) entry which is preliminary data.</text>
</comment>
<proteinExistence type="predicted"/>
<name>A0A2P7EDN6_9SYNE</name>
<reference evidence="2" key="1">
    <citation type="submission" date="2018-03" db="EMBL/GenBank/DDBJ databases">
        <title>Ecological and genomic features of two cosmopolitan and abundant freshwater picocyanobacteria.</title>
        <authorList>
            <person name="Cabello-Yeves P.J."/>
            <person name="Picazo A."/>
            <person name="Camacho A."/>
            <person name="Callieri C."/>
            <person name="Rosselli R."/>
            <person name="Roda-Garcia J."/>
            <person name="Coutinho F.H."/>
            <person name="Rodriguez-Valera F."/>
        </authorList>
    </citation>
    <scope>NUCLEOTIDE SEQUENCE [LARGE SCALE GENOMIC DNA]</scope>
    <source>
        <strain evidence="2">Tous</strain>
    </source>
</reference>
<accession>A0A2P7EDN6</accession>
<protein>
    <submittedName>
        <fullName evidence="1">Uncharacterized protein</fullName>
    </submittedName>
</protein>
<evidence type="ECO:0000313" key="2">
    <source>
        <dbReference type="Proteomes" id="UP000240206"/>
    </source>
</evidence>